<evidence type="ECO:0000313" key="13">
    <source>
        <dbReference type="Proteomes" id="UP000054549"/>
    </source>
</evidence>
<comment type="subcellular location">
    <subcellularLocation>
        <location evidence="2">Endosome</location>
    </subcellularLocation>
    <subcellularLocation>
        <location evidence="1">Vacuole membrane</location>
        <topology evidence="1">Peripheral membrane protein</topology>
    </subcellularLocation>
</comment>
<dbReference type="AlphaFoldDB" id="A0A0C2WW14"/>
<evidence type="ECO:0000256" key="9">
    <source>
        <dbReference type="ARBA" id="ARBA00033785"/>
    </source>
</evidence>
<keyword evidence="13" id="KW-1185">Reference proteome</keyword>
<dbReference type="Proteomes" id="UP000054549">
    <property type="component" value="Unassembled WGS sequence"/>
</dbReference>
<comment type="function">
    <text evidence="7">Recruits the lipid transfer protein VPS13 to endosomal and vacuolar membranes.</text>
</comment>
<evidence type="ECO:0000313" key="12">
    <source>
        <dbReference type="EMBL" id="KIL60513.1"/>
    </source>
</evidence>
<gene>
    <name evidence="12" type="ORF">M378DRAFT_187763</name>
</gene>
<dbReference type="GO" id="GO:0010008">
    <property type="term" value="C:endosome membrane"/>
    <property type="evidence" value="ECO:0007669"/>
    <property type="project" value="UniProtKB-SubCell"/>
</dbReference>
<evidence type="ECO:0000259" key="11">
    <source>
        <dbReference type="PROSITE" id="PS50195"/>
    </source>
</evidence>
<evidence type="ECO:0000256" key="8">
    <source>
        <dbReference type="ARBA" id="ARBA00033774"/>
    </source>
</evidence>
<dbReference type="Pfam" id="PF00787">
    <property type="entry name" value="PX"/>
    <property type="match status" value="1"/>
</dbReference>
<dbReference type="SUPFAM" id="SSF64268">
    <property type="entry name" value="PX domain"/>
    <property type="match status" value="1"/>
</dbReference>
<dbReference type="STRING" id="946122.A0A0C2WW14"/>
<dbReference type="GO" id="GO:0005774">
    <property type="term" value="C:vacuolar membrane"/>
    <property type="evidence" value="ECO:0007669"/>
    <property type="project" value="UniProtKB-SubCell"/>
</dbReference>
<dbReference type="InterPro" id="IPR036871">
    <property type="entry name" value="PX_dom_sf"/>
</dbReference>
<evidence type="ECO:0000256" key="10">
    <source>
        <dbReference type="SAM" id="MobiDB-lite"/>
    </source>
</evidence>
<protein>
    <recommendedName>
        <fullName evidence="8">Endosomal/vacuolar adapter protein YPT35</fullName>
    </recommendedName>
    <alternativeName>
        <fullName evidence="9">PX domain-containing protein YPT35</fullName>
    </alternativeName>
</protein>
<evidence type="ECO:0000256" key="6">
    <source>
        <dbReference type="ARBA" id="ARBA00023136"/>
    </source>
</evidence>
<dbReference type="OrthoDB" id="10254720at2759"/>
<dbReference type="PROSITE" id="PS50195">
    <property type="entry name" value="PX"/>
    <property type="match status" value="1"/>
</dbReference>
<dbReference type="InterPro" id="IPR037917">
    <property type="entry name" value="Ypt35_PX"/>
</dbReference>
<organism evidence="12 13">
    <name type="scientific">Amanita muscaria (strain Koide BX008)</name>
    <dbReference type="NCBI Taxonomy" id="946122"/>
    <lineage>
        <taxon>Eukaryota</taxon>
        <taxon>Fungi</taxon>
        <taxon>Dikarya</taxon>
        <taxon>Basidiomycota</taxon>
        <taxon>Agaricomycotina</taxon>
        <taxon>Agaricomycetes</taxon>
        <taxon>Agaricomycetidae</taxon>
        <taxon>Agaricales</taxon>
        <taxon>Pluteineae</taxon>
        <taxon>Amanitaceae</taxon>
        <taxon>Amanita</taxon>
    </lineage>
</organism>
<accession>A0A0C2WW14</accession>
<evidence type="ECO:0000256" key="1">
    <source>
        <dbReference type="ARBA" id="ARBA00004148"/>
    </source>
</evidence>
<feature type="domain" description="PX" evidence="11">
    <location>
        <begin position="100"/>
        <end position="211"/>
    </location>
</feature>
<name>A0A0C2WW14_AMAMK</name>
<evidence type="ECO:0000256" key="7">
    <source>
        <dbReference type="ARBA" id="ARBA00033728"/>
    </source>
</evidence>
<keyword evidence="4" id="KW-0926">Vacuole</keyword>
<dbReference type="InParanoid" id="A0A0C2WW14"/>
<feature type="compositionally biased region" description="Low complexity" evidence="10">
    <location>
        <begin position="11"/>
        <end position="22"/>
    </location>
</feature>
<evidence type="ECO:0000256" key="5">
    <source>
        <dbReference type="ARBA" id="ARBA00022753"/>
    </source>
</evidence>
<keyword evidence="6" id="KW-0472">Membrane</keyword>
<dbReference type="GO" id="GO:0032266">
    <property type="term" value="F:phosphatidylinositol-3-phosphate binding"/>
    <property type="evidence" value="ECO:0007669"/>
    <property type="project" value="InterPro"/>
</dbReference>
<comment type="similarity">
    <text evidence="3">Belongs to the YPT35 family.</text>
</comment>
<evidence type="ECO:0000256" key="3">
    <source>
        <dbReference type="ARBA" id="ARBA00007426"/>
    </source>
</evidence>
<dbReference type="Gene3D" id="3.30.1520.10">
    <property type="entry name" value="Phox-like domain"/>
    <property type="match status" value="1"/>
</dbReference>
<dbReference type="InterPro" id="IPR001683">
    <property type="entry name" value="PX_dom"/>
</dbReference>
<dbReference type="CDD" id="cd07280">
    <property type="entry name" value="PX_YPT35"/>
    <property type="match status" value="1"/>
</dbReference>
<dbReference type="HOGENOM" id="CLU_078839_0_0_1"/>
<proteinExistence type="inferred from homology"/>
<evidence type="ECO:0000256" key="4">
    <source>
        <dbReference type="ARBA" id="ARBA00022554"/>
    </source>
</evidence>
<reference evidence="12 13" key="1">
    <citation type="submission" date="2014-04" db="EMBL/GenBank/DDBJ databases">
        <title>Evolutionary Origins and Diversification of the Mycorrhizal Mutualists.</title>
        <authorList>
            <consortium name="DOE Joint Genome Institute"/>
            <consortium name="Mycorrhizal Genomics Consortium"/>
            <person name="Kohler A."/>
            <person name="Kuo A."/>
            <person name="Nagy L.G."/>
            <person name="Floudas D."/>
            <person name="Copeland A."/>
            <person name="Barry K.W."/>
            <person name="Cichocki N."/>
            <person name="Veneault-Fourrey C."/>
            <person name="LaButti K."/>
            <person name="Lindquist E.A."/>
            <person name="Lipzen A."/>
            <person name="Lundell T."/>
            <person name="Morin E."/>
            <person name="Murat C."/>
            <person name="Riley R."/>
            <person name="Ohm R."/>
            <person name="Sun H."/>
            <person name="Tunlid A."/>
            <person name="Henrissat B."/>
            <person name="Grigoriev I.V."/>
            <person name="Hibbett D.S."/>
            <person name="Martin F."/>
        </authorList>
    </citation>
    <scope>NUCLEOTIDE SEQUENCE [LARGE SCALE GENOMIC DNA]</scope>
    <source>
        <strain evidence="12 13">Koide BX008</strain>
    </source>
</reference>
<feature type="region of interest" description="Disordered" evidence="10">
    <location>
        <begin position="1"/>
        <end position="22"/>
    </location>
</feature>
<keyword evidence="5" id="KW-0967">Endosome</keyword>
<sequence length="211" mass="23779">MLSLNDELYSPTTPTTIGGPITPTVEHSPFANTTSQIEVIHDHGKIDVEAEMRLYETLVSDSDVDNRSLPPRSISPSHTLSVYSRDIWLEDNTGTSLAFTSDVNIPGWTSVGDQRKGAYIVYDCAIKTKAGIIIHKHKRYNAFAELEIALRRSLPHHLIPSIPPLPPKSPFSRFRPAFLDRRRRYLQYWLSSVLLHPDIGASMAVKTWVMD</sequence>
<dbReference type="EMBL" id="KN818297">
    <property type="protein sequence ID" value="KIL60513.1"/>
    <property type="molecule type" value="Genomic_DNA"/>
</dbReference>
<evidence type="ECO:0000256" key="2">
    <source>
        <dbReference type="ARBA" id="ARBA00004177"/>
    </source>
</evidence>